<dbReference type="Proteomes" id="UP001302978">
    <property type="component" value="Chromosome"/>
</dbReference>
<evidence type="ECO:0008006" key="3">
    <source>
        <dbReference type="Google" id="ProtNLM"/>
    </source>
</evidence>
<reference evidence="1 2" key="1">
    <citation type="submission" date="2023-07" db="EMBL/GenBank/DDBJ databases">
        <title>Closed genoem sequence of Methanomicrococcus sp. Hf6.</title>
        <authorList>
            <person name="Poehlein A."/>
            <person name="Protasov E."/>
            <person name="Platt K."/>
            <person name="Reeh H."/>
            <person name="Daniel R."/>
            <person name="Brune A."/>
        </authorList>
    </citation>
    <scope>NUCLEOTIDE SEQUENCE [LARGE SCALE GENOMIC DNA]</scope>
    <source>
        <strain evidence="1 2">Hf6</strain>
    </source>
</reference>
<dbReference type="PANTHER" id="PTHR34071">
    <property type="entry name" value="5-NITROIMIDAZOLE ANTIBIOTICS RESISTANCE PROTEIN, NIMA-FAMILY-RELATED PROTEIN-RELATED"/>
    <property type="match status" value="1"/>
</dbReference>
<organism evidence="1 2">
    <name type="scientific">Methanimicrococcus hongohii</name>
    <dbReference type="NCBI Taxonomy" id="3028295"/>
    <lineage>
        <taxon>Archaea</taxon>
        <taxon>Methanobacteriati</taxon>
        <taxon>Methanobacteriota</taxon>
        <taxon>Stenosarchaea group</taxon>
        <taxon>Methanomicrobia</taxon>
        <taxon>Methanosarcinales</taxon>
        <taxon>Methanosarcinaceae</taxon>
        <taxon>Methanimicrococcus</taxon>
    </lineage>
</organism>
<sequence>MQSRMKTHQLSKDEINLLLKEEGVGRLATAGTNRFPYITPVHFVYDNQKIYIHGLIRGQKLDNIAANPNVCFEIERFETLIMPDDNSPCDVNTQYKSVIITGTAKMVEDEKAKEDVLNKIVEKYTPILSGLPFGNSIKGTGVIEISVKECTGKYYK</sequence>
<dbReference type="Pfam" id="PF12900">
    <property type="entry name" value="Pyridox_ox_2"/>
    <property type="match status" value="1"/>
</dbReference>
<dbReference type="InterPro" id="IPR024747">
    <property type="entry name" value="Pyridox_Oxase-rel"/>
</dbReference>
<dbReference type="RefSeq" id="WP_316556976.1">
    <property type="nucleotide sequence ID" value="NZ_CP131059.1"/>
</dbReference>
<evidence type="ECO:0000313" key="2">
    <source>
        <dbReference type="Proteomes" id="UP001302978"/>
    </source>
</evidence>
<dbReference type="SUPFAM" id="SSF50475">
    <property type="entry name" value="FMN-binding split barrel"/>
    <property type="match status" value="1"/>
</dbReference>
<dbReference type="AlphaFoldDB" id="A0AA96UZY4"/>
<keyword evidence="2" id="KW-1185">Reference proteome</keyword>
<name>A0AA96UZY4_9EURY</name>
<proteinExistence type="predicted"/>
<accession>A0AA96UZY4</accession>
<dbReference type="EMBL" id="CP131059">
    <property type="protein sequence ID" value="WNY23814.1"/>
    <property type="molecule type" value="Genomic_DNA"/>
</dbReference>
<dbReference type="Gene3D" id="2.30.110.10">
    <property type="entry name" value="Electron Transport, Fmn-binding Protein, Chain A"/>
    <property type="match status" value="1"/>
</dbReference>
<dbReference type="KEGG" id="mehf:MmiHf6_11350"/>
<gene>
    <name evidence="1" type="ORF">MmiHf6_11350</name>
</gene>
<dbReference type="InterPro" id="IPR012349">
    <property type="entry name" value="Split_barrel_FMN-bd"/>
</dbReference>
<dbReference type="GeneID" id="85195706"/>
<protein>
    <recommendedName>
        <fullName evidence="3">Pyridoxamine 5'-phosphate oxidase family protein</fullName>
    </recommendedName>
</protein>
<evidence type="ECO:0000313" key="1">
    <source>
        <dbReference type="EMBL" id="WNY23814.1"/>
    </source>
</evidence>
<dbReference type="PANTHER" id="PTHR34071:SF2">
    <property type="entry name" value="FLAVIN-NUCLEOTIDE-BINDING PROTEIN"/>
    <property type="match status" value="1"/>
</dbReference>